<dbReference type="Pfam" id="PF00564">
    <property type="entry name" value="PB1"/>
    <property type="match status" value="1"/>
</dbReference>
<gene>
    <name evidence="8" type="ORF">OE88DRAFT_1718587</name>
</gene>
<evidence type="ECO:0000259" key="7">
    <source>
        <dbReference type="PROSITE" id="PS51745"/>
    </source>
</evidence>
<evidence type="ECO:0008006" key="10">
    <source>
        <dbReference type="Google" id="ProtNLM"/>
    </source>
</evidence>
<dbReference type="InterPro" id="IPR043145">
    <property type="entry name" value="Znf_ZZ_sf"/>
</dbReference>
<sequence length="945" mass="102201">MVQLPLCFSRPDRTLVVKCTFDRWNKRITFSSARNCSYGLLRNRVEQCFSLSASSFIISYKDDDGEVTDITNESDLTEAIHYFYTDASASEPASSASSILSGRSFGSKKITLRVHVSVDYDGPSLSDSSSLASLDDYRGRSAGSELSLTWSDDAVTISSRDTGASAERERLNGYAQRERKALPPVVEDRAEVGTEWENVTVADRRTTSPSVESVPEDSSGVFSRLKLADSQPIPSSSSVPLSWLQDQSNRTIKAMLGALPEPSEADTSSIGDLSLQRDERGKYYYSYTSPSSGSVGYQDEDSMSATYDPTRSSMQIDPNAIVNPFSDPQGSSNGSGSRGGSSAGSSSRRLEHSLSEPVLPMEIHPSIPPEVLQYLEDAPGVPPPPPELLTSCSECGVMLETIRYVCATCGEKRPVGSEGLEEYEAVAGARRIGSGSGRLYPPSGHQTATNGTSTSLPLNGHGRGHSPSPSSSQSSSSGSSPIALTVSGGYELCSMCIESAGVNHALEVVGGGAGPGMTFGLGRGGRAGARGMDALSQWRRAAPKQKGQLRHAYIEKVWGPRGWEDVEQDNKRSCKCSTCGTDIVSKRYKCASCNDFNLCIACYGQVHEVHPSHAFLFVPDKPARSKSDSDLGSSSATAVDPDADGGEPSMKHPGVKCAHCMQDIVGARFHCAICESVDICSNCESAGLPGNLDSTDDGHNSSHIMIKIPYPLESTEVQTASKRAKHLWNGRDAAKIGCEPCPGSPDMSCYARTVVSSSAKESDAGLGMTDHRMLCDGCGLNIFGVRYQCASCPSSPKAFSLCEQCEQRSYMLHDSWHIFVKLPRPVDRPLESARELIPKIYTAPVGPRQGAVRSAHPEEYLESVLHTHTWCDRCMTRIQGRWFHCGFCPKDLCSDCEAMDTHDHTHVFLVLKAPVNLQFFKRDADFIENGRGSPRPIVPYPIYRS</sequence>
<feature type="domain" description="ZZ-type" evidence="6">
    <location>
        <begin position="770"/>
        <end position="827"/>
    </location>
</feature>
<feature type="domain" description="ZZ-type" evidence="6">
    <location>
        <begin position="652"/>
        <end position="713"/>
    </location>
</feature>
<dbReference type="GO" id="GO:0007032">
    <property type="term" value="P:endosome organization"/>
    <property type="evidence" value="ECO:0007669"/>
    <property type="project" value="TreeGrafter"/>
</dbReference>
<evidence type="ECO:0000259" key="6">
    <source>
        <dbReference type="PROSITE" id="PS50135"/>
    </source>
</evidence>
<evidence type="ECO:0000256" key="1">
    <source>
        <dbReference type="ARBA" id="ARBA00022723"/>
    </source>
</evidence>
<dbReference type="InterPro" id="IPR000433">
    <property type="entry name" value="Znf_ZZ"/>
</dbReference>
<protein>
    <recommendedName>
        <fullName evidence="10">ZZ-type domain-containing protein</fullName>
    </recommendedName>
</protein>
<feature type="region of interest" description="Disordered" evidence="5">
    <location>
        <begin position="284"/>
        <end position="352"/>
    </location>
</feature>
<feature type="domain" description="PB1" evidence="7">
    <location>
        <begin position="14"/>
        <end position="88"/>
    </location>
</feature>
<dbReference type="SMART" id="SM00291">
    <property type="entry name" value="ZnF_ZZ"/>
    <property type="match status" value="4"/>
</dbReference>
<dbReference type="EMBL" id="ML213510">
    <property type="protein sequence ID" value="TFK51852.1"/>
    <property type="molecule type" value="Genomic_DNA"/>
</dbReference>
<keyword evidence="1" id="KW-0479">Metal-binding</keyword>
<dbReference type="InterPro" id="IPR052260">
    <property type="entry name" value="Autophagy_Rcpt_SigReg"/>
</dbReference>
<dbReference type="GO" id="GO:0000423">
    <property type="term" value="P:mitophagy"/>
    <property type="evidence" value="ECO:0007669"/>
    <property type="project" value="TreeGrafter"/>
</dbReference>
<feature type="domain" description="ZZ-type" evidence="6">
    <location>
        <begin position="571"/>
        <end position="623"/>
    </location>
</feature>
<evidence type="ECO:0000313" key="9">
    <source>
        <dbReference type="Proteomes" id="UP000305948"/>
    </source>
</evidence>
<dbReference type="GO" id="GO:0044753">
    <property type="term" value="C:amphisome"/>
    <property type="evidence" value="ECO:0007669"/>
    <property type="project" value="TreeGrafter"/>
</dbReference>
<dbReference type="OrthoDB" id="661148at2759"/>
<dbReference type="PROSITE" id="PS01357">
    <property type="entry name" value="ZF_ZZ_1"/>
    <property type="match status" value="2"/>
</dbReference>
<dbReference type="Gene3D" id="3.30.60.90">
    <property type="match status" value="4"/>
</dbReference>
<dbReference type="GO" id="GO:0008270">
    <property type="term" value="F:zinc ion binding"/>
    <property type="evidence" value="ECO:0007669"/>
    <property type="project" value="UniProtKB-KW"/>
</dbReference>
<dbReference type="GO" id="GO:0016235">
    <property type="term" value="C:aggresome"/>
    <property type="evidence" value="ECO:0007669"/>
    <property type="project" value="TreeGrafter"/>
</dbReference>
<dbReference type="Pfam" id="PF00569">
    <property type="entry name" value="ZZ"/>
    <property type="match status" value="3"/>
</dbReference>
<dbReference type="SMART" id="SM00666">
    <property type="entry name" value="PB1"/>
    <property type="match status" value="1"/>
</dbReference>
<dbReference type="GO" id="GO:0035973">
    <property type="term" value="P:aggrephagy"/>
    <property type="evidence" value="ECO:0007669"/>
    <property type="project" value="TreeGrafter"/>
</dbReference>
<dbReference type="GO" id="GO:0070530">
    <property type="term" value="F:K63-linked polyubiquitin modification-dependent protein binding"/>
    <property type="evidence" value="ECO:0007669"/>
    <property type="project" value="TreeGrafter"/>
</dbReference>
<dbReference type="PANTHER" id="PTHR15090:SF0">
    <property type="entry name" value="SEQUESTOSOME-1"/>
    <property type="match status" value="1"/>
</dbReference>
<dbReference type="InterPro" id="IPR053793">
    <property type="entry name" value="PB1-like"/>
</dbReference>
<evidence type="ECO:0000256" key="4">
    <source>
        <dbReference type="PROSITE-ProRule" id="PRU00228"/>
    </source>
</evidence>
<dbReference type="Proteomes" id="UP000305948">
    <property type="component" value="Unassembled WGS sequence"/>
</dbReference>
<feature type="compositionally biased region" description="Polar residues" evidence="5">
    <location>
        <begin position="444"/>
        <end position="457"/>
    </location>
</feature>
<dbReference type="PROSITE" id="PS51745">
    <property type="entry name" value="PB1"/>
    <property type="match status" value="1"/>
</dbReference>
<feature type="region of interest" description="Disordered" evidence="5">
    <location>
        <begin position="433"/>
        <end position="481"/>
    </location>
</feature>
<evidence type="ECO:0000256" key="2">
    <source>
        <dbReference type="ARBA" id="ARBA00022771"/>
    </source>
</evidence>
<dbReference type="PANTHER" id="PTHR15090">
    <property type="entry name" value="SEQUESTOSOME 1-RELATED"/>
    <property type="match status" value="1"/>
</dbReference>
<evidence type="ECO:0000313" key="8">
    <source>
        <dbReference type="EMBL" id="TFK51852.1"/>
    </source>
</evidence>
<evidence type="ECO:0000256" key="5">
    <source>
        <dbReference type="SAM" id="MobiDB-lite"/>
    </source>
</evidence>
<keyword evidence="3" id="KW-0862">Zinc</keyword>
<dbReference type="Gene3D" id="3.10.20.90">
    <property type="entry name" value="Phosphatidylinositol 3-kinase Catalytic Subunit, Chain A, domain 1"/>
    <property type="match status" value="1"/>
</dbReference>
<feature type="compositionally biased region" description="Low complexity" evidence="5">
    <location>
        <begin position="284"/>
        <end position="297"/>
    </location>
</feature>
<dbReference type="STRING" id="5364.A0A5C3N433"/>
<dbReference type="GO" id="GO:0005080">
    <property type="term" value="F:protein kinase C binding"/>
    <property type="evidence" value="ECO:0007669"/>
    <property type="project" value="TreeGrafter"/>
</dbReference>
<dbReference type="CDD" id="cd02340">
    <property type="entry name" value="ZZ_NBR1_like"/>
    <property type="match status" value="1"/>
</dbReference>
<reference evidence="8 9" key="1">
    <citation type="journal article" date="2019" name="Nat. Ecol. Evol.">
        <title>Megaphylogeny resolves global patterns of mushroom evolution.</title>
        <authorList>
            <person name="Varga T."/>
            <person name="Krizsan K."/>
            <person name="Foldi C."/>
            <person name="Dima B."/>
            <person name="Sanchez-Garcia M."/>
            <person name="Sanchez-Ramirez S."/>
            <person name="Szollosi G.J."/>
            <person name="Szarkandi J.G."/>
            <person name="Papp V."/>
            <person name="Albert L."/>
            <person name="Andreopoulos W."/>
            <person name="Angelini C."/>
            <person name="Antonin V."/>
            <person name="Barry K.W."/>
            <person name="Bougher N.L."/>
            <person name="Buchanan P."/>
            <person name="Buyck B."/>
            <person name="Bense V."/>
            <person name="Catcheside P."/>
            <person name="Chovatia M."/>
            <person name="Cooper J."/>
            <person name="Damon W."/>
            <person name="Desjardin D."/>
            <person name="Finy P."/>
            <person name="Geml J."/>
            <person name="Haridas S."/>
            <person name="Hughes K."/>
            <person name="Justo A."/>
            <person name="Karasinski D."/>
            <person name="Kautmanova I."/>
            <person name="Kiss B."/>
            <person name="Kocsube S."/>
            <person name="Kotiranta H."/>
            <person name="LaButti K.M."/>
            <person name="Lechner B.E."/>
            <person name="Liimatainen K."/>
            <person name="Lipzen A."/>
            <person name="Lukacs Z."/>
            <person name="Mihaltcheva S."/>
            <person name="Morgado L.N."/>
            <person name="Niskanen T."/>
            <person name="Noordeloos M.E."/>
            <person name="Ohm R.A."/>
            <person name="Ortiz-Santana B."/>
            <person name="Ovrebo C."/>
            <person name="Racz N."/>
            <person name="Riley R."/>
            <person name="Savchenko A."/>
            <person name="Shiryaev A."/>
            <person name="Soop K."/>
            <person name="Spirin V."/>
            <person name="Szebenyi C."/>
            <person name="Tomsovsky M."/>
            <person name="Tulloss R.E."/>
            <person name="Uehling J."/>
            <person name="Grigoriev I.V."/>
            <person name="Vagvolgyi C."/>
            <person name="Papp T."/>
            <person name="Martin F.M."/>
            <person name="Miettinen O."/>
            <person name="Hibbett D.S."/>
            <person name="Nagy L.G."/>
        </authorList>
    </citation>
    <scope>NUCLEOTIDE SEQUENCE [LARGE SCALE GENOMIC DNA]</scope>
    <source>
        <strain evidence="8 9">OMC1185</strain>
    </source>
</reference>
<dbReference type="PROSITE" id="PS50135">
    <property type="entry name" value="ZF_ZZ_2"/>
    <property type="match status" value="3"/>
</dbReference>
<organism evidence="8 9">
    <name type="scientific">Heliocybe sulcata</name>
    <dbReference type="NCBI Taxonomy" id="5364"/>
    <lineage>
        <taxon>Eukaryota</taxon>
        <taxon>Fungi</taxon>
        <taxon>Dikarya</taxon>
        <taxon>Basidiomycota</taxon>
        <taxon>Agaricomycotina</taxon>
        <taxon>Agaricomycetes</taxon>
        <taxon>Gloeophyllales</taxon>
        <taxon>Gloeophyllaceae</taxon>
        <taxon>Heliocybe</taxon>
    </lineage>
</organism>
<feature type="region of interest" description="Disordered" evidence="5">
    <location>
        <begin position="624"/>
        <end position="649"/>
    </location>
</feature>
<dbReference type="AlphaFoldDB" id="A0A5C3N433"/>
<dbReference type="InterPro" id="IPR000270">
    <property type="entry name" value="PB1_dom"/>
</dbReference>
<keyword evidence="2 4" id="KW-0863">Zinc-finger</keyword>
<name>A0A5C3N433_9AGAM</name>
<accession>A0A5C3N433</accession>
<keyword evidence="9" id="KW-1185">Reference proteome</keyword>
<dbReference type="SUPFAM" id="SSF54277">
    <property type="entry name" value="CAD &amp; PB1 domains"/>
    <property type="match status" value="1"/>
</dbReference>
<dbReference type="SUPFAM" id="SSF57850">
    <property type="entry name" value="RING/U-box"/>
    <property type="match status" value="4"/>
</dbReference>
<evidence type="ECO:0000256" key="3">
    <source>
        <dbReference type="ARBA" id="ARBA00022833"/>
    </source>
</evidence>
<feature type="compositionally biased region" description="Low complexity" evidence="5">
    <location>
        <begin position="466"/>
        <end position="481"/>
    </location>
</feature>
<dbReference type="CDD" id="cd02249">
    <property type="entry name" value="ZZ"/>
    <property type="match status" value="1"/>
</dbReference>
<feature type="compositionally biased region" description="Polar residues" evidence="5">
    <location>
        <begin position="303"/>
        <end position="316"/>
    </location>
</feature>
<proteinExistence type="predicted"/>